<comment type="caution">
    <text evidence="1">The sequence shown here is derived from an EMBL/GenBank/DDBJ whole genome shotgun (WGS) entry which is preliminary data.</text>
</comment>
<evidence type="ECO:0000313" key="1">
    <source>
        <dbReference type="EMBL" id="KAF2533980.1"/>
    </source>
</evidence>
<reference evidence="1" key="1">
    <citation type="submission" date="2019-12" db="EMBL/GenBank/DDBJ databases">
        <title>Genome sequencing and annotation of Brassica cretica.</title>
        <authorList>
            <person name="Studholme D.J."/>
            <person name="Sarris P.F."/>
        </authorList>
    </citation>
    <scope>NUCLEOTIDE SEQUENCE</scope>
    <source>
        <strain evidence="1">PFS-102/07</strain>
        <tissue evidence="1">Leaf</tissue>
    </source>
</reference>
<protein>
    <submittedName>
        <fullName evidence="1">Uncharacterized protein</fullName>
    </submittedName>
</protein>
<accession>A0A8S9FJV1</accession>
<sequence>MTFSRCLVFTRLEFKKARRSADALSSFGDIVELPDVLVCSNRLRRSVGFERLRSTRRSHAPALSLSRRSPLGNFGSVLGSGSPVEIRSPSIGVSSFSSSDGKLC</sequence>
<dbReference type="AlphaFoldDB" id="A0A8S9FJV1"/>
<proteinExistence type="predicted"/>
<gene>
    <name evidence="1" type="ORF">F2Q70_00029316</name>
</gene>
<organism evidence="1">
    <name type="scientific">Brassica cretica</name>
    <name type="common">Mustard</name>
    <dbReference type="NCBI Taxonomy" id="69181"/>
    <lineage>
        <taxon>Eukaryota</taxon>
        <taxon>Viridiplantae</taxon>
        <taxon>Streptophyta</taxon>
        <taxon>Embryophyta</taxon>
        <taxon>Tracheophyta</taxon>
        <taxon>Spermatophyta</taxon>
        <taxon>Magnoliopsida</taxon>
        <taxon>eudicotyledons</taxon>
        <taxon>Gunneridae</taxon>
        <taxon>Pentapetalae</taxon>
        <taxon>rosids</taxon>
        <taxon>malvids</taxon>
        <taxon>Brassicales</taxon>
        <taxon>Brassicaceae</taxon>
        <taxon>Brassiceae</taxon>
        <taxon>Brassica</taxon>
    </lineage>
</organism>
<name>A0A8S9FJV1_BRACR</name>
<dbReference type="EMBL" id="QGKY02002305">
    <property type="protein sequence ID" value="KAF2533980.1"/>
    <property type="molecule type" value="Genomic_DNA"/>
</dbReference>